<dbReference type="Gene3D" id="3.10.350.10">
    <property type="entry name" value="LysM domain"/>
    <property type="match status" value="1"/>
</dbReference>
<dbReference type="InterPro" id="IPR018392">
    <property type="entry name" value="LysM"/>
</dbReference>
<organism evidence="2 3">
    <name type="scientific">Neolewinella antarctica</name>
    <dbReference type="NCBI Taxonomy" id="442734"/>
    <lineage>
        <taxon>Bacteria</taxon>
        <taxon>Pseudomonadati</taxon>
        <taxon>Bacteroidota</taxon>
        <taxon>Saprospiria</taxon>
        <taxon>Saprospirales</taxon>
        <taxon>Lewinellaceae</taxon>
        <taxon>Neolewinella</taxon>
    </lineage>
</organism>
<accession>A0ABX0X8U7</accession>
<dbReference type="PROSITE" id="PS51782">
    <property type="entry name" value="LYSM"/>
    <property type="match status" value="1"/>
</dbReference>
<keyword evidence="3" id="KW-1185">Reference proteome</keyword>
<name>A0ABX0X8U7_9BACT</name>
<comment type="caution">
    <text evidence="2">The sequence shown here is derived from an EMBL/GenBank/DDBJ whole genome shotgun (WGS) entry which is preliminary data.</text>
</comment>
<gene>
    <name evidence="2" type="ORF">GGR27_000897</name>
</gene>
<evidence type="ECO:0000313" key="3">
    <source>
        <dbReference type="Proteomes" id="UP000770785"/>
    </source>
</evidence>
<feature type="domain" description="LysM" evidence="1">
    <location>
        <begin position="74"/>
        <end position="123"/>
    </location>
</feature>
<dbReference type="SUPFAM" id="SSF54106">
    <property type="entry name" value="LysM domain"/>
    <property type="match status" value="1"/>
</dbReference>
<proteinExistence type="predicted"/>
<evidence type="ECO:0000259" key="1">
    <source>
        <dbReference type="PROSITE" id="PS51782"/>
    </source>
</evidence>
<dbReference type="Proteomes" id="UP000770785">
    <property type="component" value="Unassembled WGS sequence"/>
</dbReference>
<protein>
    <submittedName>
        <fullName evidence="2">LysM repeat protein</fullName>
    </submittedName>
</protein>
<evidence type="ECO:0000313" key="2">
    <source>
        <dbReference type="EMBL" id="NJC25416.1"/>
    </source>
</evidence>
<sequence>MSLQNKYRSVLKLSEDFDVRDGYAKEADGKLRLGGEVEYLHQKDLIWDEIKRVGGEYPGDIEADIKVSNQTIYARHTVVRGESLAKLAKDYLGDVMAYKEVFAFNSDNLEDRNMIFPGQELIIPFPKGRTANS</sequence>
<dbReference type="Pfam" id="PF01476">
    <property type="entry name" value="LysM"/>
    <property type="match status" value="1"/>
</dbReference>
<reference evidence="2 3" key="1">
    <citation type="submission" date="2020-03" db="EMBL/GenBank/DDBJ databases">
        <title>Genomic Encyclopedia of Type Strains, Phase IV (KMG-IV): sequencing the most valuable type-strain genomes for metagenomic binning, comparative biology and taxonomic classification.</title>
        <authorList>
            <person name="Goeker M."/>
        </authorList>
    </citation>
    <scope>NUCLEOTIDE SEQUENCE [LARGE SCALE GENOMIC DNA]</scope>
    <source>
        <strain evidence="2 3">DSM 105096</strain>
    </source>
</reference>
<dbReference type="RefSeq" id="WP_168036168.1">
    <property type="nucleotide sequence ID" value="NZ_JAATJH010000001.1"/>
</dbReference>
<dbReference type="EMBL" id="JAATJH010000001">
    <property type="protein sequence ID" value="NJC25416.1"/>
    <property type="molecule type" value="Genomic_DNA"/>
</dbReference>
<dbReference type="SMART" id="SM00257">
    <property type="entry name" value="LysM"/>
    <property type="match status" value="1"/>
</dbReference>
<dbReference type="InterPro" id="IPR036779">
    <property type="entry name" value="LysM_dom_sf"/>
</dbReference>